<gene>
    <name evidence="4" type="ORF">TAPDE_002662</name>
</gene>
<protein>
    <recommendedName>
        <fullName evidence="6">Fms interacting protein</fullName>
    </recommendedName>
</protein>
<dbReference type="VEuPathDB" id="FungiDB:TAPDE_002662"/>
<dbReference type="GO" id="GO:0000445">
    <property type="term" value="C:THO complex part of transcription export complex"/>
    <property type="evidence" value="ECO:0007669"/>
    <property type="project" value="TreeGrafter"/>
</dbReference>
<dbReference type="Proteomes" id="UP000013776">
    <property type="component" value="Unassembled WGS sequence"/>
</dbReference>
<reference evidence="4 5" key="1">
    <citation type="journal article" date="2013" name="MBio">
        <title>Genome sequencing of the plant pathogen Taphrina deformans, the causal agent of peach leaf curl.</title>
        <authorList>
            <person name="Cisse O.H."/>
            <person name="Almeida J.M.G.C.F."/>
            <person name="Fonseca A."/>
            <person name="Kumar A.A."/>
            <person name="Salojaervi J."/>
            <person name="Overmyer K."/>
            <person name="Hauser P.M."/>
            <person name="Pagni M."/>
        </authorList>
    </citation>
    <scope>NUCLEOTIDE SEQUENCE [LARGE SCALE GENOMIC DNA]</scope>
    <source>
        <strain evidence="5">PYCC 5710 / ATCC 11124 / CBS 356.35 / IMI 108563 / JCM 9778 / NBRC 8474</strain>
    </source>
</reference>
<comment type="caution">
    <text evidence="4">The sequence shown here is derived from an EMBL/GenBank/DDBJ whole genome shotgun (WGS) entry which is preliminary data.</text>
</comment>
<name>R4XEE9_TAPDE</name>
<evidence type="ECO:0000313" key="5">
    <source>
        <dbReference type="Proteomes" id="UP000013776"/>
    </source>
</evidence>
<organism evidence="4 5">
    <name type="scientific">Taphrina deformans (strain PYCC 5710 / ATCC 11124 / CBS 356.35 / IMI 108563 / JCM 9778 / NBRC 8474)</name>
    <name type="common">Peach leaf curl fungus</name>
    <name type="synonym">Lalaria deformans</name>
    <dbReference type="NCBI Taxonomy" id="1097556"/>
    <lineage>
        <taxon>Eukaryota</taxon>
        <taxon>Fungi</taxon>
        <taxon>Dikarya</taxon>
        <taxon>Ascomycota</taxon>
        <taxon>Taphrinomycotina</taxon>
        <taxon>Taphrinomycetes</taxon>
        <taxon>Taphrinales</taxon>
        <taxon>Taphrinaceae</taxon>
        <taxon>Taphrina</taxon>
    </lineage>
</organism>
<dbReference type="GO" id="GO:0006406">
    <property type="term" value="P:mRNA export from nucleus"/>
    <property type="evidence" value="ECO:0007669"/>
    <property type="project" value="TreeGrafter"/>
</dbReference>
<dbReference type="eggNOG" id="KOG2216">
    <property type="taxonomic scope" value="Eukaryota"/>
</dbReference>
<evidence type="ECO:0000256" key="1">
    <source>
        <dbReference type="ARBA" id="ARBA00004123"/>
    </source>
</evidence>
<dbReference type="AlphaFoldDB" id="R4XEE9"/>
<dbReference type="Pfam" id="PF09766">
    <property type="entry name" value="FmiP_Thoc5"/>
    <property type="match status" value="1"/>
</dbReference>
<comment type="subcellular location">
    <subcellularLocation>
        <location evidence="1">Nucleus</location>
    </subcellularLocation>
</comment>
<keyword evidence="5" id="KW-1185">Reference proteome</keyword>
<evidence type="ECO:0000313" key="4">
    <source>
        <dbReference type="EMBL" id="CCG82851.1"/>
    </source>
</evidence>
<accession>R4XEE9</accession>
<dbReference type="OrthoDB" id="20582at2759"/>
<keyword evidence="3" id="KW-0539">Nucleus</keyword>
<dbReference type="GO" id="GO:0003729">
    <property type="term" value="F:mRNA binding"/>
    <property type="evidence" value="ECO:0007669"/>
    <property type="project" value="TreeGrafter"/>
</dbReference>
<dbReference type="STRING" id="1097556.R4XEE9"/>
<evidence type="ECO:0008006" key="6">
    <source>
        <dbReference type="Google" id="ProtNLM"/>
    </source>
</evidence>
<dbReference type="EMBL" id="CAHR02000105">
    <property type="protein sequence ID" value="CCG82851.1"/>
    <property type="molecule type" value="Genomic_DNA"/>
</dbReference>
<dbReference type="PANTHER" id="PTHR13375:SF3">
    <property type="entry name" value="THO COMPLEX SUBUNIT 5 HOMOLOG"/>
    <property type="match status" value="1"/>
</dbReference>
<comment type="similarity">
    <text evidence="2">Belongs to the THOC5 family.</text>
</comment>
<evidence type="ECO:0000256" key="3">
    <source>
        <dbReference type="ARBA" id="ARBA00023242"/>
    </source>
</evidence>
<dbReference type="InterPro" id="IPR019163">
    <property type="entry name" value="THO_Thoc5"/>
</dbReference>
<evidence type="ECO:0000256" key="2">
    <source>
        <dbReference type="ARBA" id="ARBA00008044"/>
    </source>
</evidence>
<sequence>MAQQISAELRQQTLETLQTLGETPADEKMILQQSHLLAKLVQLRAANRVMWQGSKLAKAKTTEAKTEIDRLNLGLQGLYYEQRHLRNEINTCKETPTIYHEIALLPEHEFLEINQSAQELSGRDLMLARLAHEKEERLQLEALKKDLVAKKSALIAENKRRKGELESLEGQLQAFVAAAENIQSSFKKY</sequence>
<dbReference type="PANTHER" id="PTHR13375">
    <property type="entry name" value="FMS INTERACTING PROTEIN"/>
    <property type="match status" value="1"/>
</dbReference>
<proteinExistence type="inferred from homology"/>